<dbReference type="STRING" id="77166.N6U5R4"/>
<dbReference type="Proteomes" id="UP000019118">
    <property type="component" value="Unassembled WGS sequence"/>
</dbReference>
<dbReference type="SUPFAM" id="SSF48371">
    <property type="entry name" value="ARM repeat"/>
    <property type="match status" value="1"/>
</dbReference>
<dbReference type="EnsemblMetazoa" id="XM_019906383.1">
    <property type="protein sequence ID" value="XP_019761942.1"/>
    <property type="gene ID" value="LOC109538939"/>
</dbReference>
<dbReference type="Pfam" id="PF08144">
    <property type="entry name" value="CPL"/>
    <property type="match status" value="1"/>
</dbReference>
<dbReference type="GO" id="GO:0005730">
    <property type="term" value="C:nucleolus"/>
    <property type="evidence" value="ECO:0007669"/>
    <property type="project" value="TreeGrafter"/>
</dbReference>
<keyword evidence="9" id="KW-1185">Reference proteome</keyword>
<evidence type="ECO:0000313" key="7">
    <source>
        <dbReference type="EMBL" id="ERL90654.1"/>
    </source>
</evidence>
<dbReference type="InterPro" id="IPR040059">
    <property type="entry name" value="PUM3"/>
</dbReference>
<evidence type="ECO:0000313" key="9">
    <source>
        <dbReference type="Proteomes" id="UP000019118"/>
    </source>
</evidence>
<dbReference type="InterPro" id="IPR012959">
    <property type="entry name" value="CPL_dom"/>
</dbReference>
<evidence type="ECO:0000259" key="5">
    <source>
        <dbReference type="PROSITE" id="PS50303"/>
    </source>
</evidence>
<feature type="compositionally biased region" description="Polar residues" evidence="4">
    <location>
        <begin position="36"/>
        <end position="45"/>
    </location>
</feature>
<dbReference type="Pfam" id="PF00806">
    <property type="entry name" value="PUF"/>
    <property type="match status" value="3"/>
</dbReference>
<dbReference type="InterPro" id="IPR016024">
    <property type="entry name" value="ARM-type_fold"/>
</dbReference>
<dbReference type="SMART" id="SM00025">
    <property type="entry name" value="Pumilio"/>
    <property type="match status" value="6"/>
</dbReference>
<reference evidence="8" key="2">
    <citation type="submission" date="2024-08" db="UniProtKB">
        <authorList>
            <consortium name="EnsemblMetazoa"/>
        </authorList>
    </citation>
    <scope>IDENTIFICATION</scope>
</reference>
<dbReference type="PANTHER" id="PTHR13389">
    <property type="entry name" value="PUMILIO HOMOLOG 3"/>
    <property type="match status" value="1"/>
</dbReference>
<evidence type="ECO:0000313" key="6">
    <source>
        <dbReference type="EMBL" id="ENN75986.1"/>
    </source>
</evidence>
<dbReference type="EMBL" id="KB632255">
    <property type="protein sequence ID" value="ERL90654.1"/>
    <property type="molecule type" value="Genomic_DNA"/>
</dbReference>
<dbReference type="AlphaFoldDB" id="N6U5R4"/>
<proteinExistence type="predicted"/>
<dbReference type="OrthoDB" id="497380at2759"/>
<name>N6U5R4_DENPD</name>
<feature type="region of interest" description="Disordered" evidence="4">
    <location>
        <begin position="1"/>
        <end position="80"/>
    </location>
</feature>
<keyword evidence="2" id="KW-0694">RNA-binding</keyword>
<dbReference type="PANTHER" id="PTHR13389:SF0">
    <property type="entry name" value="PUMILIO HOMOLOG 3"/>
    <property type="match status" value="1"/>
</dbReference>
<dbReference type="PROSITE" id="PS50303">
    <property type="entry name" value="PUM_HD"/>
    <property type="match status" value="1"/>
</dbReference>
<dbReference type="GO" id="GO:0006417">
    <property type="term" value="P:regulation of translation"/>
    <property type="evidence" value="ECO:0007669"/>
    <property type="project" value="TreeGrafter"/>
</dbReference>
<sequence>MVKVKSKLTLQKDKTTNMVNESKKRKKPETEESQKSPKLQKTDPSSTDKPKNGSKFMKSGKKGVPTNPKGGKAKILPFKGKGKDAPFEKVEDWHKYKQEKKELRMKRIKARTKDNFDKIQQAKKMGEKLRLKNLKETDRIKIINQLHDLLKGHYAKFVLAHDTARIVQWLLKYSSDILVHQISEELIPITVDMLHLKYGIHCVERLLKYGKDDIRTAVVDQLKGHAVKLASHTISAPVVEIAFSQHATSVQKQFLIQEFYGDLYKNSKDPNVKHIRDVYKGNDSMKTGTLNACKANIKRILNKSLLDSGIVQTVLHQFLEECSAEDRADLISELAAHIVVISNSRDGSKAAMQCIWHGTAKDKKVIMKTLKEHLLELSKHEFGHRTIIALLDTVDDTVLLHKIILSEILKGAKDLAVSEYGRKVLLWLVAPADSKIFHPQFIKELTAGREASNSKKPVETRRSEILVYSANSLLSLVIEDANFWLSSGSIGVEMVAIIKSGSGNVLEEALNSIVGTITDMDWTVKDGEKDVKGIEHPALHMVLKKLAQNDKTATEENKSTFGSALVQGLEKQTLKRWLKINRGNFLLVAVWENSISAVQKQLKVKLKPHLEFLKSQETAGAKILLKKL</sequence>
<feature type="repeat" description="Pumilio" evidence="3">
    <location>
        <begin position="369"/>
        <end position="406"/>
    </location>
</feature>
<evidence type="ECO:0000256" key="2">
    <source>
        <dbReference type="ARBA" id="ARBA00022884"/>
    </source>
</evidence>
<dbReference type="PROSITE" id="PS50302">
    <property type="entry name" value="PUM"/>
    <property type="match status" value="1"/>
</dbReference>
<keyword evidence="1" id="KW-0677">Repeat</keyword>
<dbReference type="EMBL" id="KB740994">
    <property type="protein sequence ID" value="ENN75986.1"/>
    <property type="molecule type" value="Genomic_DNA"/>
</dbReference>
<protein>
    <recommendedName>
        <fullName evidence="5">PUM-HD domain-containing protein</fullName>
    </recommendedName>
</protein>
<dbReference type="InterPro" id="IPR033133">
    <property type="entry name" value="PUM-HD"/>
</dbReference>
<dbReference type="Proteomes" id="UP000030742">
    <property type="component" value="Unassembled WGS sequence"/>
</dbReference>
<organism evidence="6">
    <name type="scientific">Dendroctonus ponderosae</name>
    <name type="common">Mountain pine beetle</name>
    <dbReference type="NCBI Taxonomy" id="77166"/>
    <lineage>
        <taxon>Eukaryota</taxon>
        <taxon>Metazoa</taxon>
        <taxon>Ecdysozoa</taxon>
        <taxon>Arthropoda</taxon>
        <taxon>Hexapoda</taxon>
        <taxon>Insecta</taxon>
        <taxon>Pterygota</taxon>
        <taxon>Neoptera</taxon>
        <taxon>Endopterygota</taxon>
        <taxon>Coleoptera</taxon>
        <taxon>Polyphaga</taxon>
        <taxon>Cucujiformia</taxon>
        <taxon>Curculionidae</taxon>
        <taxon>Scolytinae</taxon>
        <taxon>Dendroctonus</taxon>
    </lineage>
</organism>
<dbReference type="HOGENOM" id="CLU_013994_0_0_1"/>
<feature type="domain" description="PUM-HD" evidence="5">
    <location>
        <begin position="126"/>
        <end position="474"/>
    </location>
</feature>
<dbReference type="Gene3D" id="1.25.10.10">
    <property type="entry name" value="Leucine-rich Repeat Variant"/>
    <property type="match status" value="2"/>
</dbReference>
<reference evidence="9 10" key="1">
    <citation type="journal article" date="2013" name="Genome Biol.">
        <title>Draft genome of the mountain pine beetle, Dendroctonus ponderosae Hopkins, a major forest pest.</title>
        <authorList>
            <person name="Keeling C.I."/>
            <person name="Yuen M.M."/>
            <person name="Liao N.Y."/>
            <person name="Docking T.R."/>
            <person name="Chan S.K."/>
            <person name="Taylor G.A."/>
            <person name="Palmquist D.L."/>
            <person name="Jackman S.D."/>
            <person name="Nguyen A."/>
            <person name="Li M."/>
            <person name="Henderson H."/>
            <person name="Janes J.K."/>
            <person name="Zhao Y."/>
            <person name="Pandoh P."/>
            <person name="Moore R."/>
            <person name="Sperling F.A."/>
            <person name="Huber D.P."/>
            <person name="Birol I."/>
            <person name="Jones S.J."/>
            <person name="Bohlmann J."/>
        </authorList>
    </citation>
    <scope>NUCLEOTIDE SEQUENCE</scope>
</reference>
<dbReference type="OMA" id="YGPEFSI"/>
<accession>N6U5R4</accession>
<evidence type="ECO:0000256" key="1">
    <source>
        <dbReference type="ARBA" id="ARBA00022737"/>
    </source>
</evidence>
<dbReference type="InterPro" id="IPR001313">
    <property type="entry name" value="Pumilio_RNA-bd_rpt"/>
</dbReference>
<evidence type="ECO:0000256" key="4">
    <source>
        <dbReference type="SAM" id="MobiDB-lite"/>
    </source>
</evidence>
<dbReference type="KEGG" id="dpa:109538939"/>
<dbReference type="GO" id="GO:0003729">
    <property type="term" value="F:mRNA binding"/>
    <property type="evidence" value="ECO:0007669"/>
    <property type="project" value="TreeGrafter"/>
</dbReference>
<feature type="non-terminal residue" evidence="6">
    <location>
        <position position="1"/>
    </location>
</feature>
<gene>
    <name evidence="8" type="primary">109538939</name>
    <name evidence="7" type="ORF">D910_08001</name>
    <name evidence="6" type="ORF">YQE_07518</name>
</gene>
<evidence type="ECO:0000313" key="8">
    <source>
        <dbReference type="EnsemblMetazoa" id="XP_019761942.1"/>
    </source>
</evidence>
<dbReference type="InterPro" id="IPR011989">
    <property type="entry name" value="ARM-like"/>
</dbReference>
<evidence type="ECO:0000256" key="3">
    <source>
        <dbReference type="PROSITE-ProRule" id="PRU00317"/>
    </source>
</evidence>
<evidence type="ECO:0000313" key="10">
    <source>
        <dbReference type="Proteomes" id="UP000030742"/>
    </source>
</evidence>